<gene>
    <name evidence="1" type="ORF">COY45_01250</name>
</gene>
<reference evidence="2" key="1">
    <citation type="submission" date="2017-09" db="EMBL/GenBank/DDBJ databases">
        <title>Depth-based differentiation of microbial function through sediment-hosted aquifers and enrichment of novel symbionts in the deep terrestrial subsurface.</title>
        <authorList>
            <person name="Probst A.J."/>
            <person name="Ladd B."/>
            <person name="Jarett J.K."/>
            <person name="Geller-Mcgrath D.E."/>
            <person name="Sieber C.M.K."/>
            <person name="Emerson J.B."/>
            <person name="Anantharaman K."/>
            <person name="Thomas B.C."/>
            <person name="Malmstrom R."/>
            <person name="Stieglmeier M."/>
            <person name="Klingl A."/>
            <person name="Woyke T."/>
            <person name="Ryan C.M."/>
            <person name="Banfield J.F."/>
        </authorList>
    </citation>
    <scope>NUCLEOTIDE SEQUENCE [LARGE SCALE GENOMIC DNA]</scope>
</reference>
<proteinExistence type="predicted"/>
<evidence type="ECO:0000313" key="1">
    <source>
        <dbReference type="EMBL" id="PIZ27664.1"/>
    </source>
</evidence>
<accession>A0A2M7SWX5</accession>
<comment type="caution">
    <text evidence="1">The sequence shown here is derived from an EMBL/GenBank/DDBJ whole genome shotgun (WGS) entry which is preliminary data.</text>
</comment>
<name>A0A2M7SWX5_9BACT</name>
<dbReference type="EMBL" id="PFMY01000064">
    <property type="protein sequence ID" value="PIZ27664.1"/>
    <property type="molecule type" value="Genomic_DNA"/>
</dbReference>
<sequence length="100" mass="11396">MERLGSFGSGGCLWKLSFRVKIFELHKTNISTFLELRVFLRAVESFMISDENLGCRKRINGRYPAWGTDKVTRLPRLSAYRANAIPWPISPGPIAAIKNR</sequence>
<organism evidence="1 2">
    <name type="scientific">Candidatus Berkelbacteria bacterium CG_4_10_14_0_8_um_filter_42_34</name>
    <dbReference type="NCBI Taxonomy" id="1974502"/>
    <lineage>
        <taxon>Bacteria</taxon>
        <taxon>Candidatus Berkelbacteria</taxon>
    </lineage>
</organism>
<dbReference type="Proteomes" id="UP000231332">
    <property type="component" value="Unassembled WGS sequence"/>
</dbReference>
<dbReference type="AlphaFoldDB" id="A0A2M7SWX5"/>
<evidence type="ECO:0000313" key="2">
    <source>
        <dbReference type="Proteomes" id="UP000231332"/>
    </source>
</evidence>
<protein>
    <submittedName>
        <fullName evidence="1">Uncharacterized protein</fullName>
    </submittedName>
</protein>